<keyword evidence="2" id="KW-1185">Reference proteome</keyword>
<name>A0A365Y7Y7_9BACT</name>
<evidence type="ECO:0000313" key="2">
    <source>
        <dbReference type="Proteomes" id="UP000253410"/>
    </source>
</evidence>
<dbReference type="EMBL" id="QFFJ01000001">
    <property type="protein sequence ID" value="RBL94015.1"/>
    <property type="molecule type" value="Genomic_DNA"/>
</dbReference>
<comment type="caution">
    <text evidence="1">The sequence shown here is derived from an EMBL/GenBank/DDBJ whole genome shotgun (WGS) entry which is preliminary data.</text>
</comment>
<protein>
    <submittedName>
        <fullName evidence="1">Uncharacterized protein</fullName>
    </submittedName>
</protein>
<organism evidence="1 2">
    <name type="scientific">Chitinophaga flava</name>
    <dbReference type="NCBI Taxonomy" id="2259036"/>
    <lineage>
        <taxon>Bacteria</taxon>
        <taxon>Pseudomonadati</taxon>
        <taxon>Bacteroidota</taxon>
        <taxon>Chitinophagia</taxon>
        <taxon>Chitinophagales</taxon>
        <taxon>Chitinophagaceae</taxon>
        <taxon>Chitinophaga</taxon>
    </lineage>
</organism>
<evidence type="ECO:0000313" key="1">
    <source>
        <dbReference type="EMBL" id="RBL94015.1"/>
    </source>
</evidence>
<sequence length="223" mass="25846">MISQRSVKADLKIPLNYMENLYLTAEEAEIVFSPRVIELKNKAIEKVMLLMGRLQQALAAWDAATDFPFEEVWLRQGPKISKGEQYKSLPWVMLDYPRYFSKTDVFAFRSMFWWGHYFSCTLHLAGTVKKRFEGPLAEAYAQLAVAGFCVYLPEDDPWEHDFEEGNYQAIGDMCFEDWKRLVSRQSFIKLAKPFGLERWGEVITDIVEAYATLLNVLNVKEGS</sequence>
<accession>A0A365Y7Y7</accession>
<proteinExistence type="predicted"/>
<dbReference type="Proteomes" id="UP000253410">
    <property type="component" value="Unassembled WGS sequence"/>
</dbReference>
<gene>
    <name evidence="1" type="ORF">DF182_16175</name>
</gene>
<reference evidence="1 2" key="1">
    <citation type="submission" date="2018-05" db="EMBL/GenBank/DDBJ databases">
        <title>Chitinophaga sp. K3CV102501T nov., isolated from isolated from a monsoon evergreen broad-leaved forest soil.</title>
        <authorList>
            <person name="Lv Y."/>
        </authorList>
    </citation>
    <scope>NUCLEOTIDE SEQUENCE [LARGE SCALE GENOMIC DNA]</scope>
    <source>
        <strain evidence="1 2">GDMCC 1.1325</strain>
    </source>
</reference>
<dbReference type="AlphaFoldDB" id="A0A365Y7Y7"/>